<evidence type="ECO:0000256" key="1">
    <source>
        <dbReference type="SAM" id="Phobius"/>
    </source>
</evidence>
<dbReference type="Proteomes" id="UP000184212">
    <property type="component" value="Unassembled WGS sequence"/>
</dbReference>
<proteinExistence type="predicted"/>
<feature type="transmembrane region" description="Helical" evidence="1">
    <location>
        <begin position="50"/>
        <end position="70"/>
    </location>
</feature>
<feature type="transmembrane region" description="Helical" evidence="1">
    <location>
        <begin position="20"/>
        <end position="38"/>
    </location>
</feature>
<keyword evidence="3" id="KW-1185">Reference proteome</keyword>
<accession>A0A1M5VME6</accession>
<reference evidence="2 3" key="1">
    <citation type="submission" date="2016-11" db="EMBL/GenBank/DDBJ databases">
        <authorList>
            <person name="Jaros S."/>
            <person name="Januszkiewicz K."/>
            <person name="Wedrychowicz H."/>
        </authorList>
    </citation>
    <scope>NUCLEOTIDE SEQUENCE [LARGE SCALE GENOMIC DNA]</scope>
    <source>
        <strain evidence="2 3">DSM 24574</strain>
    </source>
</reference>
<dbReference type="STRING" id="947013.SAMN04488109_5221"/>
<evidence type="ECO:0000313" key="2">
    <source>
        <dbReference type="EMBL" id="SHH76405.1"/>
    </source>
</evidence>
<sequence length="76" mass="8661">MRPRPDGYKPAAPFETAMKLLGLTMAVVYVLLGVAVAWRADKMFRIPPSYTLPLGVIMIVYGLFRGYGVYRKYFKQ</sequence>
<keyword evidence="1" id="KW-0812">Transmembrane</keyword>
<protein>
    <recommendedName>
        <fullName evidence="4">F0F1-ATPase subunit Ca2+/Mg2+ transporter</fullName>
    </recommendedName>
</protein>
<evidence type="ECO:0000313" key="3">
    <source>
        <dbReference type="Proteomes" id="UP000184212"/>
    </source>
</evidence>
<organism evidence="2 3">
    <name type="scientific">Chryseolinea serpens</name>
    <dbReference type="NCBI Taxonomy" id="947013"/>
    <lineage>
        <taxon>Bacteria</taxon>
        <taxon>Pseudomonadati</taxon>
        <taxon>Bacteroidota</taxon>
        <taxon>Cytophagia</taxon>
        <taxon>Cytophagales</taxon>
        <taxon>Fulvivirgaceae</taxon>
        <taxon>Chryseolinea</taxon>
    </lineage>
</organism>
<dbReference type="AlphaFoldDB" id="A0A1M5VME6"/>
<keyword evidence="1" id="KW-0472">Membrane</keyword>
<keyword evidence="1" id="KW-1133">Transmembrane helix</keyword>
<gene>
    <name evidence="2" type="ORF">SAMN04488109_5221</name>
</gene>
<name>A0A1M5VME6_9BACT</name>
<evidence type="ECO:0008006" key="4">
    <source>
        <dbReference type="Google" id="ProtNLM"/>
    </source>
</evidence>
<dbReference type="EMBL" id="FQWQ01000004">
    <property type="protein sequence ID" value="SHH76405.1"/>
    <property type="molecule type" value="Genomic_DNA"/>
</dbReference>